<dbReference type="Gramene" id="EFJ31449">
    <property type="protein sequence ID" value="EFJ31449"/>
    <property type="gene ID" value="SELMODRAFT_87599"/>
</dbReference>
<keyword evidence="2" id="KW-0812">Transmembrane</keyword>
<sequence length="144" mass="16012">MNRDLHAGQILWRHIVWRTRESKVFFAGFMGACLVVPWVVAEGFIWASRRNEEKLNKELGQRPMGVSSDMSKVNKDRLQELLDDVKNKRDINDRYAAALRGQIMTGPPEARVLHKGGGTTLPPIPAPSPVQAASSKPQPATQTA</sequence>
<organism evidence="5">
    <name type="scientific">Selaginella moellendorffii</name>
    <name type="common">Spikemoss</name>
    <dbReference type="NCBI Taxonomy" id="88036"/>
    <lineage>
        <taxon>Eukaryota</taxon>
        <taxon>Viridiplantae</taxon>
        <taxon>Streptophyta</taxon>
        <taxon>Embryophyta</taxon>
        <taxon>Tracheophyta</taxon>
        <taxon>Lycopodiopsida</taxon>
        <taxon>Selaginellales</taxon>
        <taxon>Selaginellaceae</taxon>
        <taxon>Selaginella</taxon>
    </lineage>
</organism>
<keyword evidence="2" id="KW-1133">Transmembrane helix</keyword>
<dbReference type="STRING" id="88036.D8QN52"/>
<evidence type="ECO:0000313" key="4">
    <source>
        <dbReference type="EMBL" id="EFJ38697.1"/>
    </source>
</evidence>
<dbReference type="PANTHER" id="PTHR36338:SF1">
    <property type="entry name" value="OS02G0495900 PROTEIN"/>
    <property type="match status" value="1"/>
</dbReference>
<accession>D8QN52</accession>
<evidence type="ECO:0000313" key="5">
    <source>
        <dbReference type="Proteomes" id="UP000001514"/>
    </source>
</evidence>
<dbReference type="HOGENOM" id="CLU_130648_0_0_1"/>
<protein>
    <submittedName>
        <fullName evidence="4">Uncharacterized protein</fullName>
    </submittedName>
</protein>
<dbReference type="EMBL" id="GL377573">
    <property type="protein sequence ID" value="EFJ31449.1"/>
    <property type="molecule type" value="Genomic_DNA"/>
</dbReference>
<feature type="compositionally biased region" description="Polar residues" evidence="1">
    <location>
        <begin position="131"/>
        <end position="144"/>
    </location>
</feature>
<dbReference type="FunCoup" id="D8QN52">
    <property type="interactions" value="552"/>
</dbReference>
<dbReference type="KEGG" id="smo:SELMODRAFT_87599"/>
<dbReference type="eggNOG" id="ENOG502RZVY">
    <property type="taxonomic scope" value="Eukaryota"/>
</dbReference>
<name>D8QN52_SELML</name>
<evidence type="ECO:0000256" key="2">
    <source>
        <dbReference type="SAM" id="Phobius"/>
    </source>
</evidence>
<dbReference type="InParanoid" id="D8QN52"/>
<dbReference type="EMBL" id="GL377565">
    <property type="protein sequence ID" value="EFJ38697.1"/>
    <property type="molecule type" value="Genomic_DNA"/>
</dbReference>
<dbReference type="KEGG" id="smo:SELMODRAFT_75632"/>
<dbReference type="AlphaFoldDB" id="D8QN52"/>
<proteinExistence type="predicted"/>
<keyword evidence="5" id="KW-1185">Reference proteome</keyword>
<keyword evidence="2" id="KW-0472">Membrane</keyword>
<feature type="region of interest" description="Disordered" evidence="1">
    <location>
        <begin position="106"/>
        <end position="144"/>
    </location>
</feature>
<reference evidence="4 5" key="1">
    <citation type="journal article" date="2011" name="Science">
        <title>The Selaginella genome identifies genetic changes associated with the evolution of vascular plants.</title>
        <authorList>
            <person name="Banks J.A."/>
            <person name="Nishiyama T."/>
            <person name="Hasebe M."/>
            <person name="Bowman J.L."/>
            <person name="Gribskov M."/>
            <person name="dePamphilis C."/>
            <person name="Albert V.A."/>
            <person name="Aono N."/>
            <person name="Aoyama T."/>
            <person name="Ambrose B.A."/>
            <person name="Ashton N.W."/>
            <person name="Axtell M.J."/>
            <person name="Barker E."/>
            <person name="Barker M.S."/>
            <person name="Bennetzen J.L."/>
            <person name="Bonawitz N.D."/>
            <person name="Chapple C."/>
            <person name="Cheng C."/>
            <person name="Correa L.G."/>
            <person name="Dacre M."/>
            <person name="DeBarry J."/>
            <person name="Dreyer I."/>
            <person name="Elias M."/>
            <person name="Engstrom E.M."/>
            <person name="Estelle M."/>
            <person name="Feng L."/>
            <person name="Finet C."/>
            <person name="Floyd S.K."/>
            <person name="Frommer W.B."/>
            <person name="Fujita T."/>
            <person name="Gramzow L."/>
            <person name="Gutensohn M."/>
            <person name="Harholt J."/>
            <person name="Hattori M."/>
            <person name="Heyl A."/>
            <person name="Hirai T."/>
            <person name="Hiwatashi Y."/>
            <person name="Ishikawa M."/>
            <person name="Iwata M."/>
            <person name="Karol K.G."/>
            <person name="Koehler B."/>
            <person name="Kolukisaoglu U."/>
            <person name="Kubo M."/>
            <person name="Kurata T."/>
            <person name="Lalonde S."/>
            <person name="Li K."/>
            <person name="Li Y."/>
            <person name="Litt A."/>
            <person name="Lyons E."/>
            <person name="Manning G."/>
            <person name="Maruyama T."/>
            <person name="Michael T.P."/>
            <person name="Mikami K."/>
            <person name="Miyazaki S."/>
            <person name="Morinaga S."/>
            <person name="Murata T."/>
            <person name="Mueller-Roeber B."/>
            <person name="Nelson D.R."/>
            <person name="Obara M."/>
            <person name="Oguri Y."/>
            <person name="Olmstead R.G."/>
            <person name="Onodera N."/>
            <person name="Petersen B.L."/>
            <person name="Pils B."/>
            <person name="Prigge M."/>
            <person name="Rensing S.A."/>
            <person name="Riano-Pachon D.M."/>
            <person name="Roberts A.W."/>
            <person name="Sato Y."/>
            <person name="Scheller H.V."/>
            <person name="Schulz B."/>
            <person name="Schulz C."/>
            <person name="Shakirov E.V."/>
            <person name="Shibagaki N."/>
            <person name="Shinohara N."/>
            <person name="Shippen D.E."/>
            <person name="Soerensen I."/>
            <person name="Sotooka R."/>
            <person name="Sugimoto N."/>
            <person name="Sugita M."/>
            <person name="Sumikawa N."/>
            <person name="Tanurdzic M."/>
            <person name="Theissen G."/>
            <person name="Ulvskov P."/>
            <person name="Wakazuki S."/>
            <person name="Weng J.K."/>
            <person name="Willats W.W."/>
            <person name="Wipf D."/>
            <person name="Wolf P.G."/>
            <person name="Yang L."/>
            <person name="Zimmer A.D."/>
            <person name="Zhu Q."/>
            <person name="Mitros T."/>
            <person name="Hellsten U."/>
            <person name="Loque D."/>
            <person name="Otillar R."/>
            <person name="Salamov A."/>
            <person name="Schmutz J."/>
            <person name="Shapiro H."/>
            <person name="Lindquist E."/>
            <person name="Lucas S."/>
            <person name="Rokhsar D."/>
            <person name="Grigoriev I.V."/>
        </authorList>
    </citation>
    <scope>NUCLEOTIDE SEQUENCE [LARGE SCALE GENOMIC DNA]</scope>
</reference>
<evidence type="ECO:0000313" key="3">
    <source>
        <dbReference type="EMBL" id="EFJ31449.1"/>
    </source>
</evidence>
<feature type="transmembrane region" description="Helical" evidence="2">
    <location>
        <begin position="24"/>
        <end position="47"/>
    </location>
</feature>
<dbReference type="PANTHER" id="PTHR36338">
    <property type="entry name" value="OS02G0495900 PROTEIN"/>
    <property type="match status" value="1"/>
</dbReference>
<evidence type="ECO:0000256" key="1">
    <source>
        <dbReference type="SAM" id="MobiDB-lite"/>
    </source>
</evidence>
<dbReference type="Gramene" id="EFJ38697">
    <property type="protein sequence ID" value="EFJ38697"/>
    <property type="gene ID" value="SELMODRAFT_75632"/>
</dbReference>
<dbReference type="OrthoDB" id="1915473at2759"/>
<dbReference type="Proteomes" id="UP000001514">
    <property type="component" value="Unassembled WGS sequence"/>
</dbReference>
<gene>
    <name evidence="4" type="ORF">SELMODRAFT_75632</name>
    <name evidence="3" type="ORF">SELMODRAFT_87599</name>
</gene>